<dbReference type="Gene3D" id="3.40.50.2000">
    <property type="entry name" value="Glycogen Phosphorylase B"/>
    <property type="match status" value="2"/>
</dbReference>
<evidence type="ECO:0000256" key="1">
    <source>
        <dbReference type="ARBA" id="ARBA00009995"/>
    </source>
</evidence>
<dbReference type="EC" id="2.4.1.-" evidence="4"/>
<dbReference type="PROSITE" id="PS00375">
    <property type="entry name" value="UDPGT"/>
    <property type="match status" value="1"/>
</dbReference>
<protein>
    <recommendedName>
        <fullName evidence="4">Glycosyltransferase</fullName>
        <ecNumber evidence="4">2.4.1.-</ecNumber>
    </recommendedName>
</protein>
<dbReference type="InterPro" id="IPR002213">
    <property type="entry name" value="UDP_glucos_trans"/>
</dbReference>
<dbReference type="Pfam" id="PF00201">
    <property type="entry name" value="UDPGT"/>
    <property type="match status" value="1"/>
</dbReference>
<dbReference type="GO" id="GO:0080044">
    <property type="term" value="F:quercetin 7-O-glucosyltransferase activity"/>
    <property type="evidence" value="ECO:0007669"/>
    <property type="project" value="TreeGrafter"/>
</dbReference>
<dbReference type="SUPFAM" id="SSF53756">
    <property type="entry name" value="UDP-Glycosyltransferase/glycogen phosphorylase"/>
    <property type="match status" value="1"/>
</dbReference>
<evidence type="ECO:0000313" key="7">
    <source>
        <dbReference type="Proteomes" id="UP000594263"/>
    </source>
</evidence>
<name>A0A7N0T6W8_KALFE</name>
<proteinExistence type="inferred from homology"/>
<evidence type="ECO:0000256" key="3">
    <source>
        <dbReference type="RuleBase" id="RU003718"/>
    </source>
</evidence>
<evidence type="ECO:0000256" key="4">
    <source>
        <dbReference type="RuleBase" id="RU362057"/>
    </source>
</evidence>
<dbReference type="FunFam" id="3.40.50.2000:FF:000055">
    <property type="entry name" value="Glycosyltransferase"/>
    <property type="match status" value="1"/>
</dbReference>
<dbReference type="GO" id="GO:0080043">
    <property type="term" value="F:quercetin 3-O-glucosyltransferase activity"/>
    <property type="evidence" value="ECO:0007669"/>
    <property type="project" value="TreeGrafter"/>
</dbReference>
<keyword evidence="7" id="KW-1185">Reference proteome</keyword>
<dbReference type="Pfam" id="PF26168">
    <property type="entry name" value="Glyco_transf_N"/>
    <property type="match status" value="1"/>
</dbReference>
<dbReference type="InterPro" id="IPR058980">
    <property type="entry name" value="Glyco_transf_N"/>
</dbReference>
<keyword evidence="2 3" id="KW-0808">Transferase</keyword>
<feature type="domain" description="Glycosyltransferase N-terminal" evidence="5">
    <location>
        <begin position="12"/>
        <end position="131"/>
    </location>
</feature>
<dbReference type="Gramene" id="Kaladp0024s0479.1.v1.1">
    <property type="protein sequence ID" value="Kaladp0024s0479.1.v1.1"/>
    <property type="gene ID" value="Kaladp0024s0479.v1.1"/>
</dbReference>
<dbReference type="InterPro" id="IPR035595">
    <property type="entry name" value="UDP_glycos_trans_CS"/>
</dbReference>
<dbReference type="PANTHER" id="PTHR11926">
    <property type="entry name" value="GLUCOSYL/GLUCURONOSYL TRANSFERASES"/>
    <property type="match status" value="1"/>
</dbReference>
<reference evidence="6" key="1">
    <citation type="submission" date="2021-01" db="UniProtKB">
        <authorList>
            <consortium name="EnsemblPlants"/>
        </authorList>
    </citation>
    <scope>IDENTIFICATION</scope>
</reference>
<dbReference type="EnsemblPlants" id="Kaladp0024s0479.1.v1.1">
    <property type="protein sequence ID" value="Kaladp0024s0479.1.v1.1"/>
    <property type="gene ID" value="Kaladp0024s0479.v1.1"/>
</dbReference>
<dbReference type="CDD" id="cd03784">
    <property type="entry name" value="GT1_Gtf-like"/>
    <property type="match status" value="1"/>
</dbReference>
<dbReference type="FunFam" id="3.40.50.2000:FF:000056">
    <property type="entry name" value="Glycosyltransferase"/>
    <property type="match status" value="1"/>
</dbReference>
<dbReference type="AlphaFoldDB" id="A0A7N0T6W8"/>
<dbReference type="OMA" id="SWCPQDR"/>
<evidence type="ECO:0000259" key="5">
    <source>
        <dbReference type="Pfam" id="PF26168"/>
    </source>
</evidence>
<sequence length="487" mass="53582">MGSVDFVRPHAVCVPFPAQGHVIPMMQLAKLLHSRGFYITFVNTEFNHRRLLRSKGADALEGLRDFRFETISDGLPPSDKDATQDPPALCYAILNNFLEPFKELVCKLNSSACAPPVTCVVGDGVMSFGIRAAEDEELGIPEVQLWTASACGFMGYLSFGELENRCIVPFKDENFVSDGTLDQAIDWIPSMPDLQLKDLPCILRTTDPNDIMFYYLKTKARNCLSAPTILINTYDDLEPKVLDGLKKLHPRILPIGPLSLLSQRYALATGLKSFNSSLWKEDAKCGEWLSGRAARSVVYVNYGSVTTMSYDRLKEFAWGLAGSGQAFLWVVRPDNLGGDSVELGGEFLDEIEGRGLVVSWCPQEEVLNHPSVGAFLTHCGWNSMLESLSAGVPMICWPNYAEQHTNARYACADWGVGLELGAEADRGEIADVVREMMGGGRGLALKEKAGEWKRRGEAAIDVGGSSHTSFEQFISEAIQPKHQAVTN</sequence>
<comment type="similarity">
    <text evidence="1 3">Belongs to the UDP-glycosyltransferase family.</text>
</comment>
<dbReference type="Proteomes" id="UP000594263">
    <property type="component" value="Unplaced"/>
</dbReference>
<organism evidence="6 7">
    <name type="scientific">Kalanchoe fedtschenkoi</name>
    <name type="common">Lavender scallops</name>
    <name type="synonym">South American air plant</name>
    <dbReference type="NCBI Taxonomy" id="63787"/>
    <lineage>
        <taxon>Eukaryota</taxon>
        <taxon>Viridiplantae</taxon>
        <taxon>Streptophyta</taxon>
        <taxon>Embryophyta</taxon>
        <taxon>Tracheophyta</taxon>
        <taxon>Spermatophyta</taxon>
        <taxon>Magnoliopsida</taxon>
        <taxon>eudicotyledons</taxon>
        <taxon>Gunneridae</taxon>
        <taxon>Pentapetalae</taxon>
        <taxon>Saxifragales</taxon>
        <taxon>Crassulaceae</taxon>
        <taxon>Kalanchoe</taxon>
    </lineage>
</organism>
<evidence type="ECO:0000256" key="2">
    <source>
        <dbReference type="ARBA" id="ARBA00022679"/>
    </source>
</evidence>
<keyword evidence="3" id="KW-0328">Glycosyltransferase</keyword>
<dbReference type="PANTHER" id="PTHR11926:SF1439">
    <property type="entry name" value="GLYCOSYLTRANSFERASE"/>
    <property type="match status" value="1"/>
</dbReference>
<evidence type="ECO:0000313" key="6">
    <source>
        <dbReference type="EnsemblPlants" id="Kaladp0024s0479.1.v1.1"/>
    </source>
</evidence>
<accession>A0A7N0T6W8</accession>